<gene>
    <name evidence="1" type="ORF">P7K49_034007</name>
</gene>
<proteinExistence type="predicted"/>
<reference evidence="1 2" key="1">
    <citation type="submission" date="2023-05" db="EMBL/GenBank/DDBJ databases">
        <title>B98-5 Cell Line De Novo Hybrid Assembly: An Optical Mapping Approach.</title>
        <authorList>
            <person name="Kananen K."/>
            <person name="Auerbach J.A."/>
            <person name="Kautto E."/>
            <person name="Blachly J.S."/>
        </authorList>
    </citation>
    <scope>NUCLEOTIDE SEQUENCE [LARGE SCALE GENOMIC DNA]</scope>
    <source>
        <strain evidence="1">B95-8</strain>
        <tissue evidence="1">Cell line</tissue>
    </source>
</reference>
<protein>
    <submittedName>
        <fullName evidence="1">Uncharacterized protein</fullName>
    </submittedName>
</protein>
<dbReference type="Proteomes" id="UP001266305">
    <property type="component" value="Unassembled WGS sequence"/>
</dbReference>
<evidence type="ECO:0000313" key="1">
    <source>
        <dbReference type="EMBL" id="KAK2088100.1"/>
    </source>
</evidence>
<feature type="non-terminal residue" evidence="1">
    <location>
        <position position="1"/>
    </location>
</feature>
<dbReference type="EMBL" id="JASSZA010000019">
    <property type="protein sequence ID" value="KAK2088100.1"/>
    <property type="molecule type" value="Genomic_DNA"/>
</dbReference>
<organism evidence="1 2">
    <name type="scientific">Saguinus oedipus</name>
    <name type="common">Cotton-top tamarin</name>
    <name type="synonym">Oedipomidas oedipus</name>
    <dbReference type="NCBI Taxonomy" id="9490"/>
    <lineage>
        <taxon>Eukaryota</taxon>
        <taxon>Metazoa</taxon>
        <taxon>Chordata</taxon>
        <taxon>Craniata</taxon>
        <taxon>Vertebrata</taxon>
        <taxon>Euteleostomi</taxon>
        <taxon>Mammalia</taxon>
        <taxon>Eutheria</taxon>
        <taxon>Euarchontoglires</taxon>
        <taxon>Primates</taxon>
        <taxon>Haplorrhini</taxon>
        <taxon>Platyrrhini</taxon>
        <taxon>Cebidae</taxon>
        <taxon>Callitrichinae</taxon>
        <taxon>Saguinus</taxon>
    </lineage>
</organism>
<comment type="caution">
    <text evidence="1">The sequence shown here is derived from an EMBL/GenBank/DDBJ whole genome shotgun (WGS) entry which is preliminary data.</text>
</comment>
<feature type="non-terminal residue" evidence="1">
    <location>
        <position position="59"/>
    </location>
</feature>
<name>A0ABQ9TTJ0_SAGOE</name>
<accession>A0ABQ9TTJ0</accession>
<sequence>GPYGMHNITAGTKLPVFSLKHKNNAYEQYSSKSNSKCCHCIIKANSDTSVDSVQRINKT</sequence>
<evidence type="ECO:0000313" key="2">
    <source>
        <dbReference type="Proteomes" id="UP001266305"/>
    </source>
</evidence>
<keyword evidence="2" id="KW-1185">Reference proteome</keyword>